<dbReference type="Gene3D" id="2.60.120.10">
    <property type="entry name" value="Jelly Rolls"/>
    <property type="match status" value="1"/>
</dbReference>
<name>A0A1Y6CNV6_9BACT</name>
<keyword evidence="5" id="KW-1185">Reference proteome</keyword>
<dbReference type="Pfam" id="PF20511">
    <property type="entry name" value="PMI_typeI_cat"/>
    <property type="match status" value="1"/>
</dbReference>
<evidence type="ECO:0000256" key="1">
    <source>
        <dbReference type="ARBA" id="ARBA00022723"/>
    </source>
</evidence>
<keyword evidence="4" id="KW-0413">Isomerase</keyword>
<dbReference type="InterPro" id="IPR014710">
    <property type="entry name" value="RmlC-like_jellyroll"/>
</dbReference>
<dbReference type="CDD" id="cd07010">
    <property type="entry name" value="cupin_PMI_type_I_N_bac"/>
    <property type="match status" value="1"/>
</dbReference>
<evidence type="ECO:0000256" key="2">
    <source>
        <dbReference type="ARBA" id="ARBA00022833"/>
    </source>
</evidence>
<keyword evidence="2" id="KW-0862">Zinc</keyword>
<dbReference type="InterPro" id="IPR051804">
    <property type="entry name" value="Carb_Metab_Reg_Kinase/Isom"/>
</dbReference>
<reference evidence="5" key="1">
    <citation type="submission" date="2017-04" db="EMBL/GenBank/DDBJ databases">
        <authorList>
            <person name="Varghese N."/>
            <person name="Submissions S."/>
        </authorList>
    </citation>
    <scope>NUCLEOTIDE SEQUENCE [LARGE SCALE GENOMIC DNA]</scope>
    <source>
        <strain evidence="5">RKEM611</strain>
    </source>
</reference>
<dbReference type="Proteomes" id="UP000192907">
    <property type="component" value="Unassembled WGS sequence"/>
</dbReference>
<dbReference type="SUPFAM" id="SSF51182">
    <property type="entry name" value="RmlC-like cupins"/>
    <property type="match status" value="1"/>
</dbReference>
<evidence type="ECO:0000313" key="4">
    <source>
        <dbReference type="EMBL" id="SMF64819.1"/>
    </source>
</evidence>
<dbReference type="PANTHER" id="PTHR42742:SF3">
    <property type="entry name" value="FRUCTOKINASE"/>
    <property type="match status" value="1"/>
</dbReference>
<gene>
    <name evidence="4" type="ORF">SAMN06296036_12277</name>
</gene>
<organism evidence="4 5">
    <name type="scientific">Pseudobacteriovorax antillogorgiicola</name>
    <dbReference type="NCBI Taxonomy" id="1513793"/>
    <lineage>
        <taxon>Bacteria</taxon>
        <taxon>Pseudomonadati</taxon>
        <taxon>Bdellovibrionota</taxon>
        <taxon>Oligoflexia</taxon>
        <taxon>Oligoflexales</taxon>
        <taxon>Pseudobacteriovoracaceae</taxon>
        <taxon>Pseudobacteriovorax</taxon>
    </lineage>
</organism>
<evidence type="ECO:0000259" key="3">
    <source>
        <dbReference type="Pfam" id="PF20511"/>
    </source>
</evidence>
<dbReference type="GO" id="GO:0008270">
    <property type="term" value="F:zinc ion binding"/>
    <property type="evidence" value="ECO:0007669"/>
    <property type="project" value="InterPro"/>
</dbReference>
<keyword evidence="1" id="KW-0479">Metal-binding</keyword>
<proteinExistence type="predicted"/>
<dbReference type="OrthoDB" id="9808275at2"/>
<evidence type="ECO:0000313" key="5">
    <source>
        <dbReference type="Proteomes" id="UP000192907"/>
    </source>
</evidence>
<dbReference type="EMBL" id="FWZT01000022">
    <property type="protein sequence ID" value="SMF64819.1"/>
    <property type="molecule type" value="Genomic_DNA"/>
</dbReference>
<feature type="domain" description="Phosphomannose isomerase type I catalytic" evidence="3">
    <location>
        <begin position="38"/>
        <end position="127"/>
    </location>
</feature>
<accession>A0A1Y6CNV6</accession>
<protein>
    <submittedName>
        <fullName evidence="4">Mannose-6-phosphate isomerase, class I</fullName>
    </submittedName>
</protein>
<dbReference type="InterPro" id="IPR011051">
    <property type="entry name" value="RmlC_Cupin_sf"/>
</dbReference>
<dbReference type="GO" id="GO:0004476">
    <property type="term" value="F:mannose-6-phosphate isomerase activity"/>
    <property type="evidence" value="ECO:0007669"/>
    <property type="project" value="InterPro"/>
</dbReference>
<dbReference type="STRING" id="1513793.SAMN06296036_12277"/>
<dbReference type="PANTHER" id="PTHR42742">
    <property type="entry name" value="TRANSCRIPTIONAL REPRESSOR MPRA"/>
    <property type="match status" value="1"/>
</dbReference>
<dbReference type="InterPro" id="IPR046457">
    <property type="entry name" value="PMI_typeI_cat"/>
</dbReference>
<sequence>MIMALNMNAVFEEPMTVSVSDPVLLSFDQFTPLRRTPWAGTNISKMFKADLVPSAVDTPIGESWEFSCDPAYPSKILSTGQLLADFVREHSDQVLSPKLSASSKGACEILVKLLNAASPLSLQVHPEDGDPNLGPKECGKPESWLVLHAEPGAGIYVGFSRSLDKDELRKVLLDGDRAKDVLQFVPVKPGDYFEIKPGVPHAIGPGVTLLEPQRIFPGKSGKTYRMWDWGRKYDNQGRLDPNGEPRPLHVDEALRIIDPENQVGMKFVRSTMEAFHTIGLDESIIHQYPKNDHYQVHHIFKEDDEPIRLAVADGYGVFLSCEGRFKLKEAVSVGVGQPVLLPHQAMPLSMSGRGQAVLVTPAMSQVKFSKA</sequence>
<dbReference type="AlphaFoldDB" id="A0A1Y6CNV6"/>